<comment type="caution">
    <text evidence="6">The sequence shown here is derived from an EMBL/GenBank/DDBJ whole genome shotgun (WGS) entry which is preliminary data.</text>
</comment>
<keyword evidence="5" id="KW-0732">Signal</keyword>
<evidence type="ECO:0000313" key="6">
    <source>
        <dbReference type="EMBL" id="CAB9523940.1"/>
    </source>
</evidence>
<dbReference type="InterPro" id="IPR018108">
    <property type="entry name" value="MCP_transmembrane"/>
</dbReference>
<dbReference type="PANTHER" id="PTHR47567:SF1">
    <property type="entry name" value="NAD-DEPENDENT EPIMERASE_DEHYDRATASE DOMAIN-CONTAINING PROTEIN"/>
    <property type="match status" value="1"/>
</dbReference>
<dbReference type="Gene3D" id="1.50.40.10">
    <property type="entry name" value="Mitochondrial carrier domain"/>
    <property type="match status" value="1"/>
</dbReference>
<feature type="transmembrane region" description="Helical" evidence="4">
    <location>
        <begin position="253"/>
        <end position="273"/>
    </location>
</feature>
<evidence type="ECO:0000313" key="7">
    <source>
        <dbReference type="Proteomes" id="UP001153069"/>
    </source>
</evidence>
<dbReference type="Pfam" id="PF00153">
    <property type="entry name" value="Mito_carr"/>
    <property type="match status" value="1"/>
</dbReference>
<comment type="subcellular location">
    <subcellularLocation>
        <location evidence="1">Membrane</location>
        <topology evidence="1">Multi-pass membrane protein</topology>
    </subcellularLocation>
</comment>
<feature type="chain" id="PRO_5040482188" evidence="5">
    <location>
        <begin position="39"/>
        <end position="389"/>
    </location>
</feature>
<keyword evidence="7" id="KW-1185">Reference proteome</keyword>
<evidence type="ECO:0000256" key="1">
    <source>
        <dbReference type="ARBA" id="ARBA00004141"/>
    </source>
</evidence>
<keyword evidence="4" id="KW-1133">Transmembrane helix</keyword>
<evidence type="ECO:0000256" key="4">
    <source>
        <dbReference type="SAM" id="Phobius"/>
    </source>
</evidence>
<feature type="signal peptide" evidence="5">
    <location>
        <begin position="1"/>
        <end position="38"/>
    </location>
</feature>
<evidence type="ECO:0000256" key="3">
    <source>
        <dbReference type="ARBA" id="ARBA00023136"/>
    </source>
</evidence>
<evidence type="ECO:0000256" key="2">
    <source>
        <dbReference type="ARBA" id="ARBA00022692"/>
    </source>
</evidence>
<proteinExistence type="predicted"/>
<dbReference type="SUPFAM" id="SSF103506">
    <property type="entry name" value="Mitochondrial carrier"/>
    <property type="match status" value="1"/>
</dbReference>
<dbReference type="GO" id="GO:0016020">
    <property type="term" value="C:membrane"/>
    <property type="evidence" value="ECO:0007669"/>
    <property type="project" value="UniProtKB-SubCell"/>
</dbReference>
<evidence type="ECO:0000256" key="5">
    <source>
        <dbReference type="SAM" id="SignalP"/>
    </source>
</evidence>
<dbReference type="Proteomes" id="UP001153069">
    <property type="component" value="Unassembled WGS sequence"/>
</dbReference>
<name>A0A9N8ESJ7_9STRA</name>
<dbReference type="AlphaFoldDB" id="A0A9N8ESJ7"/>
<sequence length="389" mass="42493">MKSQRTTRRRMSTSIRWNLGRAHFLLAGLLLLWNNSQWLNGATCSSLDSGLSAYISSGLPVACAALDRRKARLRSTNTEGDAVGVSNGTADFKQAESKRQPKTFGQILAKAGHKAVGGGIPGMVAGVVQVLSLMWLRTIINYQCRYGTTFREAWVTLYKDGGISRFYQGMGFALFQTPLSRFGSTAANDGVETFMAAFTNWGPGRTTVVASVVVGLWRIAIMPLDTFKTVLQVDSAQGFHTLWRKVKAGNFGVLYQGAAAMALAAMAGHYPWFYTYNVLSQSSIIQRAVSSSLLRNAFIGVIASIVSDTIVNSIRVVKTMKQTMGSKHHGGMGYTETIRIILAADGWKGLFGRGLQTRIFANGLQSLVFTVIWRGLADHWRRKAENGNA</sequence>
<dbReference type="PANTHER" id="PTHR47567">
    <property type="entry name" value="MITOCHONDRIAL SUBSTRATE/SOLUTE CARRIER"/>
    <property type="match status" value="1"/>
</dbReference>
<reference evidence="6" key="1">
    <citation type="submission" date="2020-06" db="EMBL/GenBank/DDBJ databases">
        <authorList>
            <consortium name="Plant Systems Biology data submission"/>
        </authorList>
    </citation>
    <scope>NUCLEOTIDE SEQUENCE</scope>
    <source>
        <strain evidence="6">D6</strain>
    </source>
</reference>
<keyword evidence="3 4" id="KW-0472">Membrane</keyword>
<dbReference type="EMBL" id="CAICTM010001472">
    <property type="protein sequence ID" value="CAB9523940.1"/>
    <property type="molecule type" value="Genomic_DNA"/>
</dbReference>
<feature type="transmembrane region" description="Helical" evidence="4">
    <location>
        <begin position="293"/>
        <end position="314"/>
    </location>
</feature>
<protein>
    <submittedName>
        <fullName evidence="6">Mitochondrial carrier protein</fullName>
    </submittedName>
</protein>
<organism evidence="6 7">
    <name type="scientific">Seminavis robusta</name>
    <dbReference type="NCBI Taxonomy" id="568900"/>
    <lineage>
        <taxon>Eukaryota</taxon>
        <taxon>Sar</taxon>
        <taxon>Stramenopiles</taxon>
        <taxon>Ochrophyta</taxon>
        <taxon>Bacillariophyta</taxon>
        <taxon>Bacillariophyceae</taxon>
        <taxon>Bacillariophycidae</taxon>
        <taxon>Naviculales</taxon>
        <taxon>Naviculaceae</taxon>
        <taxon>Seminavis</taxon>
    </lineage>
</organism>
<dbReference type="InterPro" id="IPR023395">
    <property type="entry name" value="MCP_dom_sf"/>
</dbReference>
<keyword evidence="2 4" id="KW-0812">Transmembrane</keyword>
<dbReference type="OrthoDB" id="409948at2759"/>
<accession>A0A9N8ESJ7</accession>
<gene>
    <name evidence="6" type="ORF">SEMRO_1474_G275740.1</name>
</gene>